<dbReference type="Pfam" id="PF13468">
    <property type="entry name" value="Glyoxalase_3"/>
    <property type="match status" value="1"/>
</dbReference>
<keyword evidence="4" id="KW-1185">Reference proteome</keyword>
<dbReference type="SUPFAM" id="SSF54593">
    <property type="entry name" value="Glyoxalase/Bleomycin resistance protein/Dihydroxybiphenyl dioxygenase"/>
    <property type="match status" value="1"/>
</dbReference>
<evidence type="ECO:0000259" key="2">
    <source>
        <dbReference type="Pfam" id="PF13468"/>
    </source>
</evidence>
<keyword evidence="1" id="KW-0732">Signal</keyword>
<feature type="signal peptide" evidence="1">
    <location>
        <begin position="1"/>
        <end position="28"/>
    </location>
</feature>
<name>A0ABY3RNL9_9BRAD</name>
<feature type="domain" description="Glyoxalase-like" evidence="2">
    <location>
        <begin position="34"/>
        <end position="193"/>
    </location>
</feature>
<evidence type="ECO:0000256" key="1">
    <source>
        <dbReference type="SAM" id="SignalP"/>
    </source>
</evidence>
<evidence type="ECO:0000313" key="4">
    <source>
        <dbReference type="Proteomes" id="UP001431010"/>
    </source>
</evidence>
<protein>
    <submittedName>
        <fullName evidence="3">VOC family protein</fullName>
    </submittedName>
</protein>
<gene>
    <name evidence="3" type="ORF">LQG66_29295</name>
</gene>
<evidence type="ECO:0000313" key="3">
    <source>
        <dbReference type="EMBL" id="UFZ08552.1"/>
    </source>
</evidence>
<dbReference type="EMBL" id="CP088156">
    <property type="protein sequence ID" value="UFZ08552.1"/>
    <property type="molecule type" value="Genomic_DNA"/>
</dbReference>
<dbReference type="RefSeq" id="WP_231327991.1">
    <property type="nucleotide sequence ID" value="NZ_CP088156.1"/>
</dbReference>
<proteinExistence type="predicted"/>
<feature type="chain" id="PRO_5045149572" evidence="1">
    <location>
        <begin position="29"/>
        <end position="289"/>
    </location>
</feature>
<reference evidence="3" key="1">
    <citation type="journal article" date="2024" name="Antonie Van Leeuwenhoek">
        <title>Bradyrhizobium ontarionense sp. nov., a novel bacterial symbiont isolated from Aeschynomene indica (Indian jointvetch), harbours photosynthesis, nitrogen fixation and nitrous oxide (N2O) reductase genes.</title>
        <authorList>
            <person name="Bromfield E.S.P."/>
            <person name="Cloutier S."/>
        </authorList>
    </citation>
    <scope>NUCLEOTIDE SEQUENCE</scope>
    <source>
        <strain evidence="3">A19</strain>
    </source>
</reference>
<sequence>MLVCLSMAKSLLATLVATVLLLAAPGHAAEVTGMDHIPIAVRDLGVAIRSYERLGFAWKQGRYHANGVSNGHIKFPDGTELELISAVDAVDDLTAEYRQFLERAEGPAFLGFFAPRRTELIDRLSAGFVSADFSGSWIRFPQSDPLHYIFFGQRNASATDRPEHFAHPNGAQSLVGVWLAGDDFSREQELFRSLGATSSTERACTPECGRWVQWRFAESEITLLPSSRGLSSSRKIVGAVVRVQSIRAAKAFLQGIVPTLTEAHGKHWDSIFIPPEVTHGIWLELRETR</sequence>
<dbReference type="InterPro" id="IPR029068">
    <property type="entry name" value="Glyas_Bleomycin-R_OHBP_Dase"/>
</dbReference>
<accession>A0ABY3RNL9</accession>
<dbReference type="InterPro" id="IPR025870">
    <property type="entry name" value="Glyoxalase-like_dom"/>
</dbReference>
<dbReference type="Gene3D" id="3.10.180.10">
    <property type="entry name" value="2,3-Dihydroxybiphenyl 1,2-Dioxygenase, domain 1"/>
    <property type="match status" value="1"/>
</dbReference>
<organism evidence="3 4">
    <name type="scientific">Bradyrhizobium ontarionense</name>
    <dbReference type="NCBI Taxonomy" id="2898149"/>
    <lineage>
        <taxon>Bacteria</taxon>
        <taxon>Pseudomonadati</taxon>
        <taxon>Pseudomonadota</taxon>
        <taxon>Alphaproteobacteria</taxon>
        <taxon>Hyphomicrobiales</taxon>
        <taxon>Nitrobacteraceae</taxon>
        <taxon>Bradyrhizobium</taxon>
    </lineage>
</organism>
<dbReference type="Proteomes" id="UP001431010">
    <property type="component" value="Chromosome"/>
</dbReference>